<reference evidence="3" key="1">
    <citation type="journal article" date="2019" name="Gigascience">
        <title>De novo genome assembly of the endangered Acer yangbiense, a plant species with extremely small populations endemic to Yunnan Province, China.</title>
        <authorList>
            <person name="Yang J."/>
            <person name="Wariss H.M."/>
            <person name="Tao L."/>
            <person name="Zhang R."/>
            <person name="Yun Q."/>
            <person name="Hollingsworth P."/>
            <person name="Dao Z."/>
            <person name="Luo G."/>
            <person name="Guo H."/>
            <person name="Ma Y."/>
            <person name="Sun W."/>
        </authorList>
    </citation>
    <scope>NUCLEOTIDE SEQUENCE [LARGE SCALE GENOMIC DNA]</scope>
    <source>
        <strain evidence="3">cv. Malutang</strain>
    </source>
</reference>
<comment type="caution">
    <text evidence="2">The sequence shown here is derived from an EMBL/GenBank/DDBJ whole genome shotgun (WGS) entry which is preliminary data.</text>
</comment>
<organism evidence="2 3">
    <name type="scientific">Acer yangbiense</name>
    <dbReference type="NCBI Taxonomy" id="1000413"/>
    <lineage>
        <taxon>Eukaryota</taxon>
        <taxon>Viridiplantae</taxon>
        <taxon>Streptophyta</taxon>
        <taxon>Embryophyta</taxon>
        <taxon>Tracheophyta</taxon>
        <taxon>Spermatophyta</taxon>
        <taxon>Magnoliopsida</taxon>
        <taxon>eudicotyledons</taxon>
        <taxon>Gunneridae</taxon>
        <taxon>Pentapetalae</taxon>
        <taxon>rosids</taxon>
        <taxon>malvids</taxon>
        <taxon>Sapindales</taxon>
        <taxon>Sapindaceae</taxon>
        <taxon>Hippocastanoideae</taxon>
        <taxon>Acereae</taxon>
        <taxon>Acer</taxon>
    </lineage>
</organism>
<proteinExistence type="predicted"/>
<accession>A0A5C7I0E6</accession>
<keyword evidence="3" id="KW-1185">Reference proteome</keyword>
<gene>
    <name evidence="2" type="ORF">EZV62_009614</name>
</gene>
<protein>
    <submittedName>
        <fullName evidence="2">Uncharacterized protein</fullName>
    </submittedName>
</protein>
<keyword evidence="1" id="KW-0812">Transmembrane</keyword>
<evidence type="ECO:0000313" key="3">
    <source>
        <dbReference type="Proteomes" id="UP000323000"/>
    </source>
</evidence>
<keyword evidence="1" id="KW-1133">Transmembrane helix</keyword>
<evidence type="ECO:0000313" key="2">
    <source>
        <dbReference type="EMBL" id="TXG62620.1"/>
    </source>
</evidence>
<evidence type="ECO:0000256" key="1">
    <source>
        <dbReference type="SAM" id="Phobius"/>
    </source>
</evidence>
<dbReference type="AlphaFoldDB" id="A0A5C7I0E6"/>
<dbReference type="EMBL" id="VAHF01000004">
    <property type="protein sequence ID" value="TXG62620.1"/>
    <property type="molecule type" value="Genomic_DNA"/>
</dbReference>
<feature type="transmembrane region" description="Helical" evidence="1">
    <location>
        <begin position="41"/>
        <end position="58"/>
    </location>
</feature>
<sequence>MDIVAQCLLFFATDFLGNIIETIVRKNGYRELIRMDIMAQWLLYFATDFLGNVIETIMRKDGYLSLVSIFLPHSLGFFIFIPWSLVPIIVAYQPIHAVFINIRDARLRLDQQMIMDFISKFSVIWTWFTQSDSREQEPPRVSP</sequence>
<dbReference type="Proteomes" id="UP000323000">
    <property type="component" value="Chromosome 4"/>
</dbReference>
<name>A0A5C7I0E6_9ROSI</name>
<keyword evidence="1" id="KW-0472">Membrane</keyword>
<feature type="transmembrane region" description="Helical" evidence="1">
    <location>
        <begin position="70"/>
        <end position="92"/>
    </location>
</feature>